<protein>
    <submittedName>
        <fullName evidence="2">Uncharacterized protein</fullName>
    </submittedName>
</protein>
<sequence>MAKKVKVTAKSASKAATPAHKKAKHSVLKSKSVSHKKAVTEINKMLTDAFWINRTLGNTMDQIAGVDPFVFVITIEVNPAITIVIVNVNGVRAKQEDFKVEDGKITCTVKAMVSTLDFLLIIEATGEPETETSFNLTCDGQKVFSSDKKIRITGTGKGSFSEQNVPLP</sequence>
<name>A0AAJ6BEF2_9BACT</name>
<feature type="compositionally biased region" description="Low complexity" evidence="1">
    <location>
        <begin position="8"/>
        <end position="18"/>
    </location>
</feature>
<gene>
    <name evidence="2" type="ORF">P0Y53_18695</name>
</gene>
<accession>A0AAJ6BEF2</accession>
<dbReference type="EMBL" id="CP119311">
    <property type="protein sequence ID" value="WEK34520.1"/>
    <property type="molecule type" value="Genomic_DNA"/>
</dbReference>
<feature type="region of interest" description="Disordered" evidence="1">
    <location>
        <begin position="1"/>
        <end position="23"/>
    </location>
</feature>
<evidence type="ECO:0000313" key="3">
    <source>
        <dbReference type="Proteomes" id="UP001220610"/>
    </source>
</evidence>
<evidence type="ECO:0000256" key="1">
    <source>
        <dbReference type="SAM" id="MobiDB-lite"/>
    </source>
</evidence>
<proteinExistence type="predicted"/>
<evidence type="ECO:0000313" key="2">
    <source>
        <dbReference type="EMBL" id="WEK34520.1"/>
    </source>
</evidence>
<reference evidence="2" key="1">
    <citation type="submission" date="2023-03" db="EMBL/GenBank/DDBJ databases">
        <title>Andean soil-derived lignocellulolytic bacterial consortium as a source of novel taxa and putative plastic-active enzymes.</title>
        <authorList>
            <person name="Diaz-Garcia L."/>
            <person name="Chuvochina M."/>
            <person name="Feuerriegel G."/>
            <person name="Bunk B."/>
            <person name="Sproer C."/>
            <person name="Streit W.R."/>
            <person name="Rodriguez L.M."/>
            <person name="Overmann J."/>
            <person name="Jimenez D.J."/>
        </authorList>
    </citation>
    <scope>NUCLEOTIDE SEQUENCE</scope>
    <source>
        <strain evidence="2">MAG 7</strain>
    </source>
</reference>
<dbReference type="AlphaFoldDB" id="A0AAJ6BEF2"/>
<dbReference type="Proteomes" id="UP001220610">
    <property type="component" value="Chromosome"/>
</dbReference>
<organism evidence="2 3">
    <name type="scientific">Candidatus Pseudobacter hemicellulosilyticus</name>
    <dbReference type="NCBI Taxonomy" id="3121375"/>
    <lineage>
        <taxon>Bacteria</taxon>
        <taxon>Pseudomonadati</taxon>
        <taxon>Bacteroidota</taxon>
        <taxon>Chitinophagia</taxon>
        <taxon>Chitinophagales</taxon>
        <taxon>Chitinophagaceae</taxon>
        <taxon>Pseudobacter</taxon>
    </lineage>
</organism>